<feature type="transmembrane region" description="Helical" evidence="1">
    <location>
        <begin position="264"/>
        <end position="285"/>
    </location>
</feature>
<feature type="transmembrane region" description="Helical" evidence="1">
    <location>
        <begin position="417"/>
        <end position="433"/>
    </location>
</feature>
<evidence type="ECO:0000313" key="3">
    <source>
        <dbReference type="EMBL" id="SON57762.1"/>
    </source>
</evidence>
<feature type="transmembrane region" description="Helical" evidence="1">
    <location>
        <begin position="361"/>
        <end position="382"/>
    </location>
</feature>
<gene>
    <name evidence="3" type="ORF">HDIA_4221</name>
</gene>
<keyword evidence="1" id="KW-0812">Transmembrane</keyword>
<dbReference type="AlphaFoldDB" id="A0A2C9DBQ1"/>
<sequence>MGLDALVQAFGDVLGAGSLLYLVGGVFLGLLFGLIPGLGGTTALALLMPMTFSMNALDAMYLSGGVMGATTFGGSITAILLNTPGTAPNAATTFDGYPLARQGKAGLAIGASATASALGGLLGLLTLLLFIPVAREVVLSFGPAEFFLLTILGLAAIAVSLRGKLLRGLIAGCVGLLFAFVGQDAISGDLRFTMDIDYLWDGIPLVPTLTGMFAISQMIELGVKGGSVASANPGADDKTMRITGVFDGVLAVFRHWPTLIRGSVIGTLIGAIPGLGGTVAAFVAYSSAVQTDRDPDSYGKGNIKGVIAPEAANNAKDGGSLIPTVAFGIPGSAETALFLGILVLHGMDPGPGILLYHQREIYGLIVALTVSAVGASLVGLALSRLLVLVTRIEVGLVIPVVVAVSLTGIYVLNGRMADVLLTVLMGLLGYLMIRFDYPRLTLVIALVLGETAENSLHQLIMISDGHPVGFMMARPVSIVLIVATVVTFLMPTLRRLRAMRRGWQRSGV</sequence>
<feature type="transmembrane region" description="Helical" evidence="1">
    <location>
        <begin position="165"/>
        <end position="186"/>
    </location>
</feature>
<keyword evidence="1" id="KW-0472">Membrane</keyword>
<feature type="transmembrane region" description="Helical" evidence="1">
    <location>
        <begin position="107"/>
        <end position="130"/>
    </location>
</feature>
<evidence type="ECO:0000259" key="2">
    <source>
        <dbReference type="Pfam" id="PF01970"/>
    </source>
</evidence>
<feature type="domain" description="DUF112" evidence="2">
    <location>
        <begin position="19"/>
        <end position="443"/>
    </location>
</feature>
<evidence type="ECO:0000313" key="4">
    <source>
        <dbReference type="Proteomes" id="UP000223606"/>
    </source>
</evidence>
<dbReference type="EMBL" id="LT960614">
    <property type="protein sequence ID" value="SON57762.1"/>
    <property type="molecule type" value="Genomic_DNA"/>
</dbReference>
<protein>
    <submittedName>
        <fullName evidence="3">Tripartite tricarboxylate transporter TctA family protein</fullName>
    </submittedName>
</protein>
<proteinExistence type="predicted"/>
<dbReference type="PANTHER" id="PTHR35342:SF5">
    <property type="entry name" value="TRICARBOXYLIC TRANSPORT PROTEIN"/>
    <property type="match status" value="1"/>
</dbReference>
<dbReference type="PANTHER" id="PTHR35342">
    <property type="entry name" value="TRICARBOXYLIC TRANSPORT PROTEIN"/>
    <property type="match status" value="1"/>
</dbReference>
<evidence type="ECO:0000256" key="1">
    <source>
        <dbReference type="SAM" id="Phobius"/>
    </source>
</evidence>
<keyword evidence="1" id="KW-1133">Transmembrane helix</keyword>
<feature type="transmembrane region" description="Helical" evidence="1">
    <location>
        <begin position="472"/>
        <end position="493"/>
    </location>
</feature>
<reference evidence="4" key="1">
    <citation type="submission" date="2017-09" db="EMBL/GenBank/DDBJ databases">
        <title>Genome sequence of Nannocystis excedens DSM 71.</title>
        <authorList>
            <person name="Blom J."/>
        </authorList>
    </citation>
    <scope>NUCLEOTIDE SEQUENCE [LARGE SCALE GENOMIC DNA]</scope>
    <source>
        <strain evidence="4">type strain: E19</strain>
    </source>
</reference>
<organism evidence="3 4">
    <name type="scientific">Hartmannibacter diazotrophicus</name>
    <dbReference type="NCBI Taxonomy" id="1482074"/>
    <lineage>
        <taxon>Bacteria</taxon>
        <taxon>Pseudomonadati</taxon>
        <taxon>Pseudomonadota</taxon>
        <taxon>Alphaproteobacteria</taxon>
        <taxon>Hyphomicrobiales</taxon>
        <taxon>Pleomorphomonadaceae</taxon>
        <taxon>Hartmannibacter</taxon>
    </lineage>
</organism>
<feature type="transmembrane region" description="Helical" evidence="1">
    <location>
        <begin position="394"/>
        <end position="411"/>
    </location>
</feature>
<dbReference type="OrthoDB" id="7912266at2"/>
<dbReference type="RefSeq" id="WP_099557964.1">
    <property type="nucleotide sequence ID" value="NZ_LT960614.1"/>
</dbReference>
<accession>A0A2C9DBQ1</accession>
<keyword evidence="4" id="KW-1185">Reference proteome</keyword>
<dbReference type="InterPro" id="IPR002823">
    <property type="entry name" value="DUF112_TM"/>
</dbReference>
<dbReference type="Pfam" id="PF01970">
    <property type="entry name" value="TctA"/>
    <property type="match status" value="1"/>
</dbReference>
<feature type="transmembrane region" description="Helical" evidence="1">
    <location>
        <begin position="137"/>
        <end position="159"/>
    </location>
</feature>
<name>A0A2C9DBQ1_9HYPH</name>
<feature type="transmembrane region" description="Helical" evidence="1">
    <location>
        <begin position="20"/>
        <end position="47"/>
    </location>
</feature>
<dbReference type="Proteomes" id="UP000223606">
    <property type="component" value="Chromosome 1"/>
</dbReference>
<dbReference type="KEGG" id="hdi:HDIA_4221"/>
<feature type="transmembrane region" description="Helical" evidence="1">
    <location>
        <begin position="59"/>
        <end position="81"/>
    </location>
</feature>